<evidence type="ECO:0000313" key="3">
    <source>
        <dbReference type="Proteomes" id="UP000562027"/>
    </source>
</evidence>
<dbReference type="InterPro" id="IPR024445">
    <property type="entry name" value="Tnp_ISXO2-like"/>
</dbReference>
<evidence type="ECO:0000259" key="1">
    <source>
        <dbReference type="SMART" id="SM01126"/>
    </source>
</evidence>
<gene>
    <name evidence="2" type="ORF">HNP55_001724</name>
</gene>
<dbReference type="Pfam" id="PF12760">
    <property type="entry name" value="Zn_ribbon_IS1595"/>
    <property type="match status" value="1"/>
</dbReference>
<dbReference type="AlphaFoldDB" id="A0A840L8X3"/>
<sequence length="375" mass="40866">MSSHQIQFQPGMSIPEFLSRFGAEAQCSHALTLARWPDGFRCPRCAVAEHYVVGHGARKLFQCQACRHQTSLTAGTLMEHTKLPLTTWFLAIYLISQAKTGLSALALKRQLGVSYPTAWLLHQRINSAMAQQDGSHPLGGVVQLDDAYLGGERSGGKPGRGSENKVPFVAAVSVDAKGYPKFLKLSLVSAFSNQAIANWAKASLVPGSLVVSDGLACFAAVVDAGCVHHPKVVGGLKPRDLPDFMWVNTMLGNLKTTLAGAFHALSYRKYGGHYLAAFAYRFNRRFDLRGLLANLIVDVARTKAITKRDIRNQAEAGFKSRTRKQWKRWAGDQTKALSLGRTPRELVTLPAGAAWRAPVGQWLANAVVPCSSRSK</sequence>
<dbReference type="Pfam" id="PF12762">
    <property type="entry name" value="DDE_Tnp_IS1595"/>
    <property type="match status" value="1"/>
</dbReference>
<name>A0A840L8X3_9BURK</name>
<dbReference type="NCBIfam" id="NF033547">
    <property type="entry name" value="transpos_IS1595"/>
    <property type="match status" value="1"/>
</dbReference>
<dbReference type="InterPro" id="IPR024442">
    <property type="entry name" value="Transposase_Zn_ribbon"/>
</dbReference>
<comment type="caution">
    <text evidence="2">The sequence shown here is derived from an EMBL/GenBank/DDBJ whole genome shotgun (WGS) entry which is preliminary data.</text>
</comment>
<dbReference type="SMART" id="SM01126">
    <property type="entry name" value="DDE_Tnp_IS1595"/>
    <property type="match status" value="1"/>
</dbReference>
<organism evidence="2 3">
    <name type="scientific">Roseateles oligotrophus</name>
    <dbReference type="NCBI Taxonomy" id="1769250"/>
    <lineage>
        <taxon>Bacteria</taxon>
        <taxon>Pseudomonadati</taxon>
        <taxon>Pseudomonadota</taxon>
        <taxon>Betaproteobacteria</taxon>
        <taxon>Burkholderiales</taxon>
        <taxon>Sphaerotilaceae</taxon>
        <taxon>Roseateles</taxon>
    </lineage>
</organism>
<protein>
    <submittedName>
        <fullName evidence="2">Transposase-like protein</fullName>
    </submittedName>
</protein>
<feature type="domain" description="ISXO2-like transposase" evidence="1">
    <location>
        <begin position="137"/>
        <end position="283"/>
    </location>
</feature>
<evidence type="ECO:0000313" key="2">
    <source>
        <dbReference type="EMBL" id="MBB4843205.1"/>
    </source>
</evidence>
<accession>A0A840L8X3</accession>
<dbReference type="Proteomes" id="UP000562027">
    <property type="component" value="Unassembled WGS sequence"/>
</dbReference>
<reference evidence="2 3" key="1">
    <citation type="submission" date="2020-08" db="EMBL/GenBank/DDBJ databases">
        <title>Functional genomics of gut bacteria from endangered species of beetles.</title>
        <authorList>
            <person name="Carlos-Shanley C."/>
        </authorList>
    </citation>
    <scope>NUCLEOTIDE SEQUENCE [LARGE SCALE GENOMIC DNA]</scope>
    <source>
        <strain evidence="2 3">S00239</strain>
    </source>
</reference>
<keyword evidence="3" id="KW-1185">Reference proteome</keyword>
<dbReference type="EMBL" id="JACHLP010000003">
    <property type="protein sequence ID" value="MBB4843205.1"/>
    <property type="molecule type" value="Genomic_DNA"/>
</dbReference>
<proteinExistence type="predicted"/>